<organism evidence="2">
    <name type="scientific">Rhizophora mucronata</name>
    <name type="common">Asiatic mangrove</name>
    <dbReference type="NCBI Taxonomy" id="61149"/>
    <lineage>
        <taxon>Eukaryota</taxon>
        <taxon>Viridiplantae</taxon>
        <taxon>Streptophyta</taxon>
        <taxon>Embryophyta</taxon>
        <taxon>Tracheophyta</taxon>
        <taxon>Spermatophyta</taxon>
        <taxon>Magnoliopsida</taxon>
        <taxon>eudicotyledons</taxon>
        <taxon>Gunneridae</taxon>
        <taxon>Pentapetalae</taxon>
        <taxon>rosids</taxon>
        <taxon>fabids</taxon>
        <taxon>Malpighiales</taxon>
        <taxon>Rhizophoraceae</taxon>
        <taxon>Rhizophora</taxon>
    </lineage>
</organism>
<accession>A0A2P2NFH9</accession>
<proteinExistence type="predicted"/>
<sequence>MMMNRFVGGVGGRRETGETTTNVANNGYT</sequence>
<dbReference type="EMBL" id="GGEC01060754">
    <property type="protein sequence ID" value="MBX41238.1"/>
    <property type="molecule type" value="Transcribed_RNA"/>
</dbReference>
<name>A0A2P2NFH9_RHIMU</name>
<feature type="region of interest" description="Disordered" evidence="1">
    <location>
        <begin position="1"/>
        <end position="29"/>
    </location>
</feature>
<reference evidence="2" key="1">
    <citation type="submission" date="2018-02" db="EMBL/GenBank/DDBJ databases">
        <title>Rhizophora mucronata_Transcriptome.</title>
        <authorList>
            <person name="Meera S.P."/>
            <person name="Sreeshan A."/>
            <person name="Augustine A."/>
        </authorList>
    </citation>
    <scope>NUCLEOTIDE SEQUENCE</scope>
    <source>
        <tissue evidence="2">Leaf</tissue>
    </source>
</reference>
<protein>
    <submittedName>
        <fullName evidence="2">Uncharacterized protein</fullName>
    </submittedName>
</protein>
<evidence type="ECO:0000256" key="1">
    <source>
        <dbReference type="SAM" id="MobiDB-lite"/>
    </source>
</evidence>
<dbReference type="AlphaFoldDB" id="A0A2P2NFH9"/>
<evidence type="ECO:0000313" key="2">
    <source>
        <dbReference type="EMBL" id="MBX41238.1"/>
    </source>
</evidence>